<dbReference type="Pfam" id="PF13242">
    <property type="entry name" value="Hydrolase_like"/>
    <property type="match status" value="1"/>
</dbReference>
<keyword evidence="6" id="KW-0119">Carbohydrate metabolism</keyword>
<evidence type="ECO:0000256" key="1">
    <source>
        <dbReference type="ARBA" id="ARBA00004496"/>
    </source>
</evidence>
<protein>
    <recommendedName>
        <fullName evidence="7">D,D-heptose 1,7-bisphosphate phosphatase</fullName>
    </recommendedName>
</protein>
<evidence type="ECO:0000256" key="2">
    <source>
        <dbReference type="ARBA" id="ARBA00005628"/>
    </source>
</evidence>
<comment type="subcellular location">
    <subcellularLocation>
        <location evidence="1">Cytoplasm</location>
    </subcellularLocation>
</comment>
<organism evidence="8 9">
    <name type="scientific">Campylobacter subantarcticus LMG 24374</name>
    <dbReference type="NCBI Taxonomy" id="1388751"/>
    <lineage>
        <taxon>Bacteria</taxon>
        <taxon>Pseudomonadati</taxon>
        <taxon>Campylobacterota</taxon>
        <taxon>Epsilonproteobacteria</taxon>
        <taxon>Campylobacterales</taxon>
        <taxon>Campylobacteraceae</taxon>
        <taxon>Campylobacter</taxon>
    </lineage>
</organism>
<keyword evidence="5 8" id="KW-0378">Hydrolase</keyword>
<dbReference type="Gene3D" id="3.40.50.1000">
    <property type="entry name" value="HAD superfamily/HAD-like"/>
    <property type="match status" value="1"/>
</dbReference>
<dbReference type="NCBIfam" id="TIGR01549">
    <property type="entry name" value="HAD-SF-IA-v1"/>
    <property type="match status" value="1"/>
</dbReference>
<dbReference type="Proteomes" id="UP000031135">
    <property type="component" value="Chromosome"/>
</dbReference>
<dbReference type="GO" id="GO:0005737">
    <property type="term" value="C:cytoplasm"/>
    <property type="evidence" value="ECO:0007669"/>
    <property type="project" value="UniProtKB-SubCell"/>
</dbReference>
<comment type="similarity">
    <text evidence="2">Belongs to the GmhB family.</text>
</comment>
<evidence type="ECO:0000256" key="7">
    <source>
        <dbReference type="ARBA" id="ARBA00031828"/>
    </source>
</evidence>
<dbReference type="CDD" id="cd07503">
    <property type="entry name" value="HAD_HisB-N"/>
    <property type="match status" value="1"/>
</dbReference>
<dbReference type="GO" id="GO:0016791">
    <property type="term" value="F:phosphatase activity"/>
    <property type="evidence" value="ECO:0007669"/>
    <property type="project" value="InterPro"/>
</dbReference>
<dbReference type="GO" id="GO:0046872">
    <property type="term" value="F:metal ion binding"/>
    <property type="evidence" value="ECO:0007669"/>
    <property type="project" value="UniProtKB-KW"/>
</dbReference>
<dbReference type="KEGG" id="csm:CSUB8521_0510"/>
<sequence length="204" mass="24543">MYLIINFFYLKSLKNLFYLINYEILKKIHYNFFMKTKALFLDRDGIINIDKKYVHKVEDFEFCEGIFELCNFFQKQNFLIFVATNQSGIARTYYKEKDFEILSSYMLDEFLKKDIKIKKIYHCPHLENCECRKPKPGMLLKAQKEFNIDLSQSFFIGDNLSDMQAGINAGVKNLFLINENYNDDKNYKVFKNLKELLHYLKDRK</sequence>
<name>A0A0A8H8H3_9BACT</name>
<accession>A0A0A8H8H3</accession>
<dbReference type="PANTHER" id="PTHR42891:SF1">
    <property type="entry name" value="D-GLYCERO-BETA-D-MANNO-HEPTOSE-1,7-BISPHOSPHATE 7-PHOSPHATASE"/>
    <property type="match status" value="1"/>
</dbReference>
<dbReference type="InterPro" id="IPR006439">
    <property type="entry name" value="HAD-SF_hydro_IA"/>
</dbReference>
<dbReference type="HOGENOM" id="CLU_085077_3_1_7"/>
<evidence type="ECO:0000256" key="3">
    <source>
        <dbReference type="ARBA" id="ARBA00022490"/>
    </source>
</evidence>
<dbReference type="InterPro" id="IPR006543">
    <property type="entry name" value="Histidinol-phos"/>
</dbReference>
<dbReference type="InterPro" id="IPR006549">
    <property type="entry name" value="HAD-SF_hydro_IIIA"/>
</dbReference>
<proteinExistence type="inferred from homology"/>
<dbReference type="InterPro" id="IPR023214">
    <property type="entry name" value="HAD_sf"/>
</dbReference>
<dbReference type="SUPFAM" id="SSF56784">
    <property type="entry name" value="HAD-like"/>
    <property type="match status" value="1"/>
</dbReference>
<dbReference type="NCBIfam" id="TIGR01656">
    <property type="entry name" value="Histidinol-ppas"/>
    <property type="match status" value="1"/>
</dbReference>
<dbReference type="EMBL" id="CP007772">
    <property type="protein sequence ID" value="AJC90381.1"/>
    <property type="molecule type" value="Genomic_DNA"/>
</dbReference>
<dbReference type="NCBIfam" id="TIGR00213">
    <property type="entry name" value="GmhB_yaeD"/>
    <property type="match status" value="1"/>
</dbReference>
<keyword evidence="3" id="KW-0963">Cytoplasm</keyword>
<evidence type="ECO:0000256" key="4">
    <source>
        <dbReference type="ARBA" id="ARBA00022723"/>
    </source>
</evidence>
<dbReference type="InterPro" id="IPR004446">
    <property type="entry name" value="Heptose_bisP_phosphatase"/>
</dbReference>
<dbReference type="InterPro" id="IPR036412">
    <property type="entry name" value="HAD-like_sf"/>
</dbReference>
<reference evidence="8 9" key="1">
    <citation type="journal article" date="2014" name="Genome Biol. Evol.">
        <title>Comparative Genomics of the Campylobacter lari Group.</title>
        <authorList>
            <person name="Miller W.G."/>
            <person name="Yee E."/>
            <person name="Chapman M.H."/>
            <person name="Smith T.P."/>
            <person name="Bono J.L."/>
            <person name="Huynh S."/>
            <person name="Parker C.T."/>
            <person name="Vandamme P."/>
            <person name="Luong K."/>
            <person name="Korlach J."/>
        </authorList>
    </citation>
    <scope>NUCLEOTIDE SEQUENCE [LARGE SCALE GENOMIC DNA]</scope>
    <source>
        <strain evidence="8 9">LMG 24374</strain>
    </source>
</reference>
<dbReference type="PANTHER" id="PTHR42891">
    <property type="entry name" value="D-GLYCERO-BETA-D-MANNO-HEPTOSE-1,7-BISPHOSPHATE 7-PHOSPHATASE"/>
    <property type="match status" value="1"/>
</dbReference>
<evidence type="ECO:0000256" key="5">
    <source>
        <dbReference type="ARBA" id="ARBA00022801"/>
    </source>
</evidence>
<dbReference type="GO" id="GO:0005975">
    <property type="term" value="P:carbohydrate metabolic process"/>
    <property type="evidence" value="ECO:0007669"/>
    <property type="project" value="InterPro"/>
</dbReference>
<keyword evidence="4" id="KW-0479">Metal-binding</keyword>
<gene>
    <name evidence="8" type="primary">gmhB</name>
    <name evidence="8" type="ORF">CSUB8521_0510</name>
</gene>
<evidence type="ECO:0000256" key="6">
    <source>
        <dbReference type="ARBA" id="ARBA00023277"/>
    </source>
</evidence>
<dbReference type="NCBIfam" id="TIGR01662">
    <property type="entry name" value="HAD-SF-IIIA"/>
    <property type="match status" value="1"/>
</dbReference>
<evidence type="ECO:0000313" key="8">
    <source>
        <dbReference type="EMBL" id="AJC90381.1"/>
    </source>
</evidence>
<evidence type="ECO:0000313" key="9">
    <source>
        <dbReference type="Proteomes" id="UP000031135"/>
    </source>
</evidence>
<dbReference type="AlphaFoldDB" id="A0A0A8H8H3"/>